<dbReference type="RefSeq" id="XP_040740777.1">
    <property type="nucleotide sequence ID" value="XM_040891859.1"/>
</dbReference>
<protein>
    <recommendedName>
        <fullName evidence="3">F-box domain-containing protein</fullName>
    </recommendedName>
</protein>
<sequence length="562" mass="64134">MTSPDPWIKIFKRVYAYVLAEHAHDSTSSEYLGTAIRLALVSKRLYPCLPDHLTTAVIIKRGISGRCIPGDSPCKHSTKWWTNLHLAMLSPNVNRFLSCHIVVPEDCKGRQRIGEAMAHLGFDRHSLKQIRWIQFSGDGIATVGHNQDHLQSVADMHNNLAAFSRHLPNINHIRYRRDLEGITEASRSYLYLAGKARLVQETNALYLSQLAEFEGFLPMLEVCRHRSIDNLAVLRICANYLEVCQGQLPFRTDKLKILDIYNIKDKIPLKFFAEEGKFEISFPKLERMSFHFLPGPFNPVHRDIWPYTLQLPVLWHLFVRNSTRSYYDLFTLFHGQPLSILDIHEPIEGFVNIDPKIIRHAKAFSLRSLTNGAPRDARYPEDTMKKFYLVGSVARLVFMAGVPVPFPVSLPWPNMEHLRITAERASPMKIAILVRKLPVLRKLDVHCQSMDPDNFDSNFWIPSEAAMRIYQHTGVPSRSSLALANSDPEILDSLKDSRVSELRINMAGTFNGNAVSAIVSRLPLLRTLAIHPRAVPVFENYFAIRKSRVKVIPYVIDPLLPP</sequence>
<dbReference type="GeneID" id="63808507"/>
<gene>
    <name evidence="1" type="ORF">DL89DRAFT_60457</name>
</gene>
<accession>A0A1Y1VZX3</accession>
<name>A0A1Y1VZX3_9FUNG</name>
<proteinExistence type="predicted"/>
<keyword evidence="2" id="KW-1185">Reference proteome</keyword>
<evidence type="ECO:0000313" key="2">
    <source>
        <dbReference type="Proteomes" id="UP000193922"/>
    </source>
</evidence>
<reference evidence="1 2" key="1">
    <citation type="submission" date="2016-07" db="EMBL/GenBank/DDBJ databases">
        <title>Pervasive Adenine N6-methylation of Active Genes in Fungi.</title>
        <authorList>
            <consortium name="DOE Joint Genome Institute"/>
            <person name="Mondo S.J."/>
            <person name="Dannebaum R.O."/>
            <person name="Kuo R.C."/>
            <person name="Labutti K."/>
            <person name="Haridas S."/>
            <person name="Kuo A."/>
            <person name="Salamov A."/>
            <person name="Ahrendt S.R."/>
            <person name="Lipzen A."/>
            <person name="Sullivan W."/>
            <person name="Andreopoulos W.B."/>
            <person name="Clum A."/>
            <person name="Lindquist E."/>
            <person name="Daum C."/>
            <person name="Ramamoorthy G.K."/>
            <person name="Gryganskyi A."/>
            <person name="Culley D."/>
            <person name="Magnuson J.K."/>
            <person name="James T.Y."/>
            <person name="O'Malley M.A."/>
            <person name="Stajich J.E."/>
            <person name="Spatafora J.W."/>
            <person name="Visel A."/>
            <person name="Grigoriev I.V."/>
        </authorList>
    </citation>
    <scope>NUCLEOTIDE SEQUENCE [LARGE SCALE GENOMIC DNA]</scope>
    <source>
        <strain evidence="1 2">ATCC 12442</strain>
    </source>
</reference>
<evidence type="ECO:0000313" key="1">
    <source>
        <dbReference type="EMBL" id="ORX66818.1"/>
    </source>
</evidence>
<evidence type="ECO:0008006" key="3">
    <source>
        <dbReference type="Google" id="ProtNLM"/>
    </source>
</evidence>
<organism evidence="1 2">
    <name type="scientific">Linderina pennispora</name>
    <dbReference type="NCBI Taxonomy" id="61395"/>
    <lineage>
        <taxon>Eukaryota</taxon>
        <taxon>Fungi</taxon>
        <taxon>Fungi incertae sedis</taxon>
        <taxon>Zoopagomycota</taxon>
        <taxon>Kickxellomycotina</taxon>
        <taxon>Kickxellomycetes</taxon>
        <taxon>Kickxellales</taxon>
        <taxon>Kickxellaceae</taxon>
        <taxon>Linderina</taxon>
    </lineage>
</organism>
<dbReference type="AlphaFoldDB" id="A0A1Y1VZX3"/>
<dbReference type="OrthoDB" id="10383984at2759"/>
<comment type="caution">
    <text evidence="1">The sequence shown here is derived from an EMBL/GenBank/DDBJ whole genome shotgun (WGS) entry which is preliminary data.</text>
</comment>
<dbReference type="Proteomes" id="UP000193922">
    <property type="component" value="Unassembled WGS sequence"/>
</dbReference>
<dbReference type="EMBL" id="MCFD01000014">
    <property type="protein sequence ID" value="ORX66818.1"/>
    <property type="molecule type" value="Genomic_DNA"/>
</dbReference>